<keyword evidence="9" id="KW-1185">Reference proteome</keyword>
<proteinExistence type="inferred from homology"/>
<dbReference type="Pfam" id="PF00441">
    <property type="entry name" value="Acyl-CoA_dh_1"/>
    <property type="match status" value="1"/>
</dbReference>
<keyword evidence="3" id="KW-0285">Flavoprotein</keyword>
<dbReference type="EC" id="1.-.-.-" evidence="8"/>
<protein>
    <submittedName>
        <fullName evidence="8">Acyl-CoA dehydrogenase family protein</fullName>
        <ecNumber evidence="8">1.-.-.-</ecNumber>
    </submittedName>
</protein>
<dbReference type="EMBL" id="JBBPCO010000006">
    <property type="protein sequence ID" value="MEK8089664.1"/>
    <property type="molecule type" value="Genomic_DNA"/>
</dbReference>
<accession>A0ABU9D822</accession>
<dbReference type="InterPro" id="IPR009100">
    <property type="entry name" value="AcylCoA_DH/oxidase_NM_dom_sf"/>
</dbReference>
<dbReference type="SUPFAM" id="SSF47203">
    <property type="entry name" value="Acyl-CoA dehydrogenase C-terminal domain-like"/>
    <property type="match status" value="1"/>
</dbReference>
<dbReference type="RefSeq" id="WP_341370717.1">
    <property type="nucleotide sequence ID" value="NZ_JBBPCO010000006.1"/>
</dbReference>
<name>A0ABU9D822_9PROT</name>
<evidence type="ECO:0000256" key="2">
    <source>
        <dbReference type="ARBA" id="ARBA00009347"/>
    </source>
</evidence>
<evidence type="ECO:0000259" key="7">
    <source>
        <dbReference type="Pfam" id="PF02771"/>
    </source>
</evidence>
<dbReference type="InterPro" id="IPR013786">
    <property type="entry name" value="AcylCoA_DH/ox_N"/>
</dbReference>
<dbReference type="Gene3D" id="2.40.110.10">
    <property type="entry name" value="Butyryl-CoA Dehydrogenase, subunit A, domain 2"/>
    <property type="match status" value="1"/>
</dbReference>
<dbReference type="Pfam" id="PF02771">
    <property type="entry name" value="Acyl-CoA_dh_N"/>
    <property type="match status" value="1"/>
</dbReference>
<dbReference type="Gene3D" id="1.10.540.10">
    <property type="entry name" value="Acyl-CoA dehydrogenase/oxidase, N-terminal domain"/>
    <property type="match status" value="1"/>
</dbReference>
<evidence type="ECO:0000256" key="5">
    <source>
        <dbReference type="SAM" id="MobiDB-lite"/>
    </source>
</evidence>
<comment type="caution">
    <text evidence="8">The sequence shown here is derived from an EMBL/GenBank/DDBJ whole genome shotgun (WGS) entry which is preliminary data.</text>
</comment>
<evidence type="ECO:0000256" key="3">
    <source>
        <dbReference type="ARBA" id="ARBA00022630"/>
    </source>
</evidence>
<reference evidence="8 9" key="1">
    <citation type="submission" date="2024-04" db="EMBL/GenBank/DDBJ databases">
        <authorList>
            <person name="Abashina T."/>
            <person name="Shaikin A."/>
        </authorList>
    </citation>
    <scope>NUCLEOTIDE SEQUENCE [LARGE SCALE GENOMIC DNA]</scope>
    <source>
        <strain evidence="8 9">AAFK</strain>
    </source>
</reference>
<evidence type="ECO:0000256" key="1">
    <source>
        <dbReference type="ARBA" id="ARBA00001974"/>
    </source>
</evidence>
<dbReference type="InterPro" id="IPR009075">
    <property type="entry name" value="AcylCo_DH/oxidase_C"/>
</dbReference>
<dbReference type="InterPro" id="IPR037069">
    <property type="entry name" value="AcylCoA_DH/ox_N_sf"/>
</dbReference>
<organism evidence="8 9">
    <name type="scientific">Thermithiobacillus plumbiphilus</name>
    <dbReference type="NCBI Taxonomy" id="1729899"/>
    <lineage>
        <taxon>Bacteria</taxon>
        <taxon>Pseudomonadati</taxon>
        <taxon>Pseudomonadota</taxon>
        <taxon>Acidithiobacillia</taxon>
        <taxon>Acidithiobacillales</taxon>
        <taxon>Thermithiobacillaceae</taxon>
        <taxon>Thermithiobacillus</taxon>
    </lineage>
</organism>
<comment type="cofactor">
    <cofactor evidence="1">
        <name>FAD</name>
        <dbReference type="ChEBI" id="CHEBI:57692"/>
    </cofactor>
</comment>
<feature type="compositionally biased region" description="Polar residues" evidence="5">
    <location>
        <begin position="1"/>
        <end position="14"/>
    </location>
</feature>
<evidence type="ECO:0000313" key="9">
    <source>
        <dbReference type="Proteomes" id="UP001446205"/>
    </source>
</evidence>
<dbReference type="PANTHER" id="PTHR43884:SF12">
    <property type="entry name" value="ISOVALERYL-COA DEHYDROGENASE, MITOCHONDRIAL-RELATED"/>
    <property type="match status" value="1"/>
</dbReference>
<feature type="domain" description="Acyl-CoA dehydrogenase/oxidase C-terminal" evidence="6">
    <location>
        <begin position="243"/>
        <end position="365"/>
    </location>
</feature>
<keyword evidence="4" id="KW-0274">FAD</keyword>
<evidence type="ECO:0000256" key="4">
    <source>
        <dbReference type="ARBA" id="ARBA00022827"/>
    </source>
</evidence>
<sequence>MLSEATNAPSSTQPWAKPRASDTSMSLARLISEELAPQVMDIDLKGHYPEIFLRRLGETQGFGGAVSPAFGGTGEGLGSVIAQMEAVSGECLSTGFLIWCQSSCVWYLDNSDNPFLKHEILPKLCKGALIGGTALSNLLKSRSGIEALRLNARAVPGGYRINGTLPWVSNIGRDHVFAIAATLDGGNTTLMGLVRGDAEGLTLRQNAHFVALEGTATMACQFQDVFLPQEMVICEPEHFEAYFNRIRGGLILAQMGMGLGLAKACVQLMKEANTKLYHVNRYLDDQVEDIEAALILARQRTYALARQIDRQRDGGGVMEILELRIAGSELALRAAQAAMLHMGAKGYLLRNPAQRRLREAYFVAIVSPALKHLKKELHALTGQDLASSGVA</sequence>
<dbReference type="Proteomes" id="UP001446205">
    <property type="component" value="Unassembled WGS sequence"/>
</dbReference>
<dbReference type="Gene3D" id="1.20.140.10">
    <property type="entry name" value="Butyryl-CoA Dehydrogenase, subunit A, domain 3"/>
    <property type="match status" value="1"/>
</dbReference>
<dbReference type="SUPFAM" id="SSF56645">
    <property type="entry name" value="Acyl-CoA dehydrogenase NM domain-like"/>
    <property type="match status" value="1"/>
</dbReference>
<keyword evidence="8" id="KW-0560">Oxidoreductase</keyword>
<dbReference type="InterPro" id="IPR046373">
    <property type="entry name" value="Acyl-CoA_Oxase/DH_mid-dom_sf"/>
</dbReference>
<gene>
    <name evidence="8" type="ORF">WOB96_07775</name>
</gene>
<evidence type="ECO:0000313" key="8">
    <source>
        <dbReference type="EMBL" id="MEK8089664.1"/>
    </source>
</evidence>
<dbReference type="PANTHER" id="PTHR43884">
    <property type="entry name" value="ACYL-COA DEHYDROGENASE"/>
    <property type="match status" value="1"/>
</dbReference>
<feature type="region of interest" description="Disordered" evidence="5">
    <location>
        <begin position="1"/>
        <end position="21"/>
    </location>
</feature>
<dbReference type="GO" id="GO:0016491">
    <property type="term" value="F:oxidoreductase activity"/>
    <property type="evidence" value="ECO:0007669"/>
    <property type="project" value="UniProtKB-KW"/>
</dbReference>
<feature type="domain" description="Acyl-CoA dehydrogenase/oxidase N-terminal" evidence="7">
    <location>
        <begin position="27"/>
        <end position="127"/>
    </location>
</feature>
<evidence type="ECO:0000259" key="6">
    <source>
        <dbReference type="Pfam" id="PF00441"/>
    </source>
</evidence>
<dbReference type="InterPro" id="IPR036250">
    <property type="entry name" value="AcylCo_DH-like_C"/>
</dbReference>
<comment type="similarity">
    <text evidence="2">Belongs to the acyl-CoA dehydrogenase family.</text>
</comment>